<sequence>MWERRGVAWRLHGTLYQEERSSLSPVSICSQFTPLIRPQKPPSNVLHRYGSGDGSFSVDSPGRTAPYPNSPRFRKPTVVPPSPGSRIRASVKDSAFNTPARDLSTYSPRHLLVLQPFIHDLQIKIQPAVVVVSTSPLVHVFTVWHHLHLVVQPIVAQTRSNCPSSLWILGTSHTQPSSLLSHSTATSYAHSHCLALHDLGSSSMPGTFICGCYCDCKRQIDVPNSEFCQRCLNRCQKE</sequence>
<protein>
    <submittedName>
        <fullName evidence="2">Uncharacterized protein</fullName>
    </submittedName>
</protein>
<evidence type="ECO:0000313" key="3">
    <source>
        <dbReference type="Proteomes" id="UP001239445"/>
    </source>
</evidence>
<evidence type="ECO:0000313" key="2">
    <source>
        <dbReference type="EMBL" id="KAK1754140.1"/>
    </source>
</evidence>
<gene>
    <name evidence="2" type="ORF">QBC47DRAFT_38320</name>
</gene>
<evidence type="ECO:0000256" key="1">
    <source>
        <dbReference type="SAM" id="MobiDB-lite"/>
    </source>
</evidence>
<comment type="caution">
    <text evidence="2">The sequence shown here is derived from an EMBL/GenBank/DDBJ whole genome shotgun (WGS) entry which is preliminary data.</text>
</comment>
<accession>A0AAJ0FAG6</accession>
<dbReference type="AlphaFoldDB" id="A0AAJ0FAG6"/>
<keyword evidence="3" id="KW-1185">Reference proteome</keyword>
<dbReference type="EMBL" id="MU839836">
    <property type="protein sequence ID" value="KAK1754140.1"/>
    <property type="molecule type" value="Genomic_DNA"/>
</dbReference>
<feature type="region of interest" description="Disordered" evidence="1">
    <location>
        <begin position="40"/>
        <end position="93"/>
    </location>
</feature>
<reference evidence="2" key="1">
    <citation type="submission" date="2023-06" db="EMBL/GenBank/DDBJ databases">
        <title>Genome-scale phylogeny and comparative genomics of the fungal order Sordariales.</title>
        <authorList>
            <consortium name="Lawrence Berkeley National Laboratory"/>
            <person name="Hensen N."/>
            <person name="Bonometti L."/>
            <person name="Westerberg I."/>
            <person name="Brannstrom I.O."/>
            <person name="Guillou S."/>
            <person name="Cros-Aarteil S."/>
            <person name="Calhoun S."/>
            <person name="Haridas S."/>
            <person name="Kuo A."/>
            <person name="Mondo S."/>
            <person name="Pangilinan J."/>
            <person name="Riley R."/>
            <person name="Labutti K."/>
            <person name="Andreopoulos B."/>
            <person name="Lipzen A."/>
            <person name="Chen C."/>
            <person name="Yanf M."/>
            <person name="Daum C."/>
            <person name="Ng V."/>
            <person name="Clum A."/>
            <person name="Steindorff A."/>
            <person name="Ohm R."/>
            <person name="Martin F."/>
            <person name="Silar P."/>
            <person name="Natvig D."/>
            <person name="Lalanne C."/>
            <person name="Gautier V."/>
            <person name="Ament-Velasquez S.L."/>
            <person name="Kruys A."/>
            <person name="Hutchinson M.I."/>
            <person name="Powell A.J."/>
            <person name="Barry K."/>
            <person name="Miller A.N."/>
            <person name="Grigoriev I.V."/>
            <person name="Debuchy R."/>
            <person name="Gladieux P."/>
            <person name="Thoren M.H."/>
            <person name="Johannesson H."/>
        </authorList>
    </citation>
    <scope>NUCLEOTIDE SEQUENCE</scope>
    <source>
        <strain evidence="2">PSN4</strain>
    </source>
</reference>
<proteinExistence type="predicted"/>
<name>A0AAJ0FAG6_9PEZI</name>
<organism evidence="2 3">
    <name type="scientific">Echria macrotheca</name>
    <dbReference type="NCBI Taxonomy" id="438768"/>
    <lineage>
        <taxon>Eukaryota</taxon>
        <taxon>Fungi</taxon>
        <taxon>Dikarya</taxon>
        <taxon>Ascomycota</taxon>
        <taxon>Pezizomycotina</taxon>
        <taxon>Sordariomycetes</taxon>
        <taxon>Sordariomycetidae</taxon>
        <taxon>Sordariales</taxon>
        <taxon>Schizotheciaceae</taxon>
        <taxon>Echria</taxon>
    </lineage>
</organism>
<dbReference type="Proteomes" id="UP001239445">
    <property type="component" value="Unassembled WGS sequence"/>
</dbReference>